<dbReference type="EMBL" id="JAFJYH010000089">
    <property type="protein sequence ID" value="KAG4420199.1"/>
    <property type="molecule type" value="Genomic_DNA"/>
</dbReference>
<comment type="caution">
    <text evidence="1">The sequence shown here is derived from an EMBL/GenBank/DDBJ whole genome shotgun (WGS) entry which is preliminary data.</text>
</comment>
<organism evidence="1 2">
    <name type="scientific">Cadophora malorum</name>
    <dbReference type="NCBI Taxonomy" id="108018"/>
    <lineage>
        <taxon>Eukaryota</taxon>
        <taxon>Fungi</taxon>
        <taxon>Dikarya</taxon>
        <taxon>Ascomycota</taxon>
        <taxon>Pezizomycotina</taxon>
        <taxon>Leotiomycetes</taxon>
        <taxon>Helotiales</taxon>
        <taxon>Ploettnerulaceae</taxon>
        <taxon>Cadophora</taxon>
    </lineage>
</organism>
<accession>A0A8H7TEP2</accession>
<evidence type="ECO:0000313" key="2">
    <source>
        <dbReference type="Proteomes" id="UP000664132"/>
    </source>
</evidence>
<reference evidence="1" key="1">
    <citation type="submission" date="2021-02" db="EMBL/GenBank/DDBJ databases">
        <title>Genome sequence Cadophora malorum strain M34.</title>
        <authorList>
            <person name="Stefanovic E."/>
            <person name="Vu D."/>
            <person name="Scully C."/>
            <person name="Dijksterhuis J."/>
            <person name="Roader J."/>
            <person name="Houbraken J."/>
        </authorList>
    </citation>
    <scope>NUCLEOTIDE SEQUENCE</scope>
    <source>
        <strain evidence="1">M34</strain>
    </source>
</reference>
<keyword evidence="2" id="KW-1185">Reference proteome</keyword>
<dbReference type="OrthoDB" id="2687452at2759"/>
<name>A0A8H7TEP2_9HELO</name>
<protein>
    <submittedName>
        <fullName evidence="1">Uncharacterized protein</fullName>
    </submittedName>
</protein>
<gene>
    <name evidence="1" type="ORF">IFR04_006675</name>
</gene>
<evidence type="ECO:0000313" key="1">
    <source>
        <dbReference type="EMBL" id="KAG4420199.1"/>
    </source>
</evidence>
<dbReference type="AlphaFoldDB" id="A0A8H7TEP2"/>
<proteinExistence type="predicted"/>
<sequence>MIRQASVKRARLAQTYSVPACYVLRLTDCLFVLNSDVSPTLKCQRSTALRLTSNPLYEYPEHDIWSNIDNRSDAAADGRQRELNTSSSLNNTAALEIYGPVSDGFSINDLFDTSASFGTADDLEGAGISASYQHDMNSWQELDFENFDFLGQRHQSKSKEIPDLELLDSTIPSTIASDLLLTSDQLADLGFVGSDTPKTLELKSTLGFQ</sequence>
<dbReference type="Proteomes" id="UP000664132">
    <property type="component" value="Unassembled WGS sequence"/>
</dbReference>